<dbReference type="AlphaFoldDB" id="A0A4C1VBM2"/>
<proteinExistence type="predicted"/>
<dbReference type="EMBL" id="BGZK01000313">
    <property type="protein sequence ID" value="GBP36023.1"/>
    <property type="molecule type" value="Genomic_DNA"/>
</dbReference>
<name>A0A4C1VBM2_EUMVA</name>
<gene>
    <name evidence="2" type="ORF">EVAR_29152_1</name>
</gene>
<evidence type="ECO:0000313" key="3">
    <source>
        <dbReference type="Proteomes" id="UP000299102"/>
    </source>
</evidence>
<evidence type="ECO:0000313" key="2">
    <source>
        <dbReference type="EMBL" id="GBP36023.1"/>
    </source>
</evidence>
<comment type="caution">
    <text evidence="2">The sequence shown here is derived from an EMBL/GenBank/DDBJ whole genome shotgun (WGS) entry which is preliminary data.</text>
</comment>
<feature type="region of interest" description="Disordered" evidence="1">
    <location>
        <begin position="91"/>
        <end position="132"/>
    </location>
</feature>
<sequence length="158" mass="17254">MGDLETLSVSIANTECNEIGYFTARVAPLVSENPAELNSAPLLMLKAGVLRPPPPLEVVPAPRPNSVAVIEVRGILWRKYRAPGGPNCAPLSRGPRRFIPRTSVTGTPARGMRHPAVLPRNTHHLPCPPNKSTLKQRKKWCDVFSQNLHSCSLSPSRV</sequence>
<reference evidence="2 3" key="1">
    <citation type="journal article" date="2019" name="Commun. Biol.">
        <title>The bagworm genome reveals a unique fibroin gene that provides high tensile strength.</title>
        <authorList>
            <person name="Kono N."/>
            <person name="Nakamura H."/>
            <person name="Ohtoshi R."/>
            <person name="Tomita M."/>
            <person name="Numata K."/>
            <person name="Arakawa K."/>
        </authorList>
    </citation>
    <scope>NUCLEOTIDE SEQUENCE [LARGE SCALE GENOMIC DNA]</scope>
</reference>
<dbReference type="Proteomes" id="UP000299102">
    <property type="component" value="Unassembled WGS sequence"/>
</dbReference>
<evidence type="ECO:0000256" key="1">
    <source>
        <dbReference type="SAM" id="MobiDB-lite"/>
    </source>
</evidence>
<protein>
    <submittedName>
        <fullName evidence="2">Uncharacterized protein</fullName>
    </submittedName>
</protein>
<accession>A0A4C1VBM2</accession>
<keyword evidence="3" id="KW-1185">Reference proteome</keyword>
<organism evidence="2 3">
    <name type="scientific">Eumeta variegata</name>
    <name type="common">Bagworm moth</name>
    <name type="synonym">Eumeta japonica</name>
    <dbReference type="NCBI Taxonomy" id="151549"/>
    <lineage>
        <taxon>Eukaryota</taxon>
        <taxon>Metazoa</taxon>
        <taxon>Ecdysozoa</taxon>
        <taxon>Arthropoda</taxon>
        <taxon>Hexapoda</taxon>
        <taxon>Insecta</taxon>
        <taxon>Pterygota</taxon>
        <taxon>Neoptera</taxon>
        <taxon>Endopterygota</taxon>
        <taxon>Lepidoptera</taxon>
        <taxon>Glossata</taxon>
        <taxon>Ditrysia</taxon>
        <taxon>Tineoidea</taxon>
        <taxon>Psychidae</taxon>
        <taxon>Oiketicinae</taxon>
        <taxon>Eumeta</taxon>
    </lineage>
</organism>